<sequence>MKTPISNTGDKWSTLGLKLRPEDKEIADEFLSNWGALRGISKGDAFMHLIRKSEEYDATTDTIMTRMGDIADTVSALKDGLSELQTVVKLIAFRGDPDAVIRYYNEANGSASHQNSISTREDTDAVDDLSLIAMFSQINTSNDDETSSQTGLHHRGIGTVAGTKRVERNFMKKRHSAN</sequence>
<accession>A0A6L3Y337</accession>
<gene>
    <name evidence="1" type="ORF">F9L08_27990</name>
</gene>
<proteinExistence type="predicted"/>
<comment type="caution">
    <text evidence="1">The sequence shown here is derived from an EMBL/GenBank/DDBJ whole genome shotgun (WGS) entry which is preliminary data.</text>
</comment>
<evidence type="ECO:0000313" key="2">
    <source>
        <dbReference type="Proteomes" id="UP000481643"/>
    </source>
</evidence>
<dbReference type="RefSeq" id="WP_151654380.1">
    <property type="nucleotide sequence ID" value="NZ_WBVX01000059.1"/>
</dbReference>
<protein>
    <submittedName>
        <fullName evidence="1">Uncharacterized protein</fullName>
    </submittedName>
</protein>
<dbReference type="EMBL" id="WBVX01000059">
    <property type="protein sequence ID" value="KAB2675133.1"/>
    <property type="molecule type" value="Genomic_DNA"/>
</dbReference>
<evidence type="ECO:0000313" key="1">
    <source>
        <dbReference type="EMBL" id="KAB2675133.1"/>
    </source>
</evidence>
<reference evidence="1 2" key="1">
    <citation type="submission" date="2019-09" db="EMBL/GenBank/DDBJ databases">
        <title>Taxonomic organization of the family Brucellaceae based on a phylogenomic approach.</title>
        <authorList>
            <person name="Leclercq S."/>
            <person name="Cloeckaert A."/>
            <person name="Zygmunt M.S."/>
        </authorList>
    </citation>
    <scope>NUCLEOTIDE SEQUENCE [LARGE SCALE GENOMIC DNA]</scope>
    <source>
        <strain evidence="1 2">WS1830</strain>
    </source>
</reference>
<dbReference type="AlphaFoldDB" id="A0A6L3Y337"/>
<dbReference type="Proteomes" id="UP000481643">
    <property type="component" value="Unassembled WGS sequence"/>
</dbReference>
<organism evidence="1 2">
    <name type="scientific">Brucella tritici</name>
    <dbReference type="NCBI Taxonomy" id="94626"/>
    <lineage>
        <taxon>Bacteria</taxon>
        <taxon>Pseudomonadati</taxon>
        <taxon>Pseudomonadota</taxon>
        <taxon>Alphaproteobacteria</taxon>
        <taxon>Hyphomicrobiales</taxon>
        <taxon>Brucellaceae</taxon>
        <taxon>Brucella/Ochrobactrum group</taxon>
        <taxon>Brucella</taxon>
    </lineage>
</organism>
<name>A0A6L3Y337_9HYPH</name>